<dbReference type="PROSITE" id="PS51257">
    <property type="entry name" value="PROKAR_LIPOPROTEIN"/>
    <property type="match status" value="1"/>
</dbReference>
<evidence type="ECO:0000256" key="5">
    <source>
        <dbReference type="ARBA" id="ARBA00022741"/>
    </source>
</evidence>
<dbReference type="InterPro" id="IPR029062">
    <property type="entry name" value="Class_I_gatase-like"/>
</dbReference>
<feature type="binding site" evidence="11">
    <location>
        <position position="275"/>
    </location>
    <ligand>
        <name>L-glutamine</name>
        <dbReference type="ChEBI" id="CHEBI:58359"/>
    </ligand>
</feature>
<dbReference type="AlphaFoldDB" id="A0A9D9HH11"/>
<comment type="caution">
    <text evidence="13">The sequence shown here is derived from an EMBL/GenBank/DDBJ whole genome shotgun (WGS) entry which is preliminary data.</text>
</comment>
<comment type="pathway">
    <text evidence="1 11">Pyrimidine metabolism; UMP biosynthesis via de novo pathway; (S)-dihydroorotate from bicarbonate: step 1/3.</text>
</comment>
<dbReference type="InterPro" id="IPR002474">
    <property type="entry name" value="CarbamoylP_synth_ssu_N"/>
</dbReference>
<gene>
    <name evidence="11 13" type="primary">carA</name>
    <name evidence="13" type="ORF">IAA96_03050</name>
</gene>
<dbReference type="Pfam" id="PF00988">
    <property type="entry name" value="CPSase_sm_chain"/>
    <property type="match status" value="1"/>
</dbReference>
<dbReference type="PRINTS" id="PR00096">
    <property type="entry name" value="GATASE"/>
</dbReference>
<dbReference type="GO" id="GO:0044205">
    <property type="term" value="P:'de novo' UMP biosynthetic process"/>
    <property type="evidence" value="ECO:0007669"/>
    <property type="project" value="UniProtKB-UniRule"/>
</dbReference>
<name>A0A9D9HH11_9SPIR</name>
<reference evidence="13" key="1">
    <citation type="submission" date="2020-10" db="EMBL/GenBank/DDBJ databases">
        <authorList>
            <person name="Gilroy R."/>
        </authorList>
    </citation>
    <scope>NUCLEOTIDE SEQUENCE</scope>
    <source>
        <strain evidence="13">B3-4054</strain>
    </source>
</reference>
<feature type="binding site" evidence="11">
    <location>
        <position position="277"/>
    </location>
    <ligand>
        <name>L-glutamine</name>
        <dbReference type="ChEBI" id="CHEBI:58359"/>
    </ligand>
</feature>
<proteinExistence type="inferred from homology"/>
<evidence type="ECO:0000313" key="14">
    <source>
        <dbReference type="Proteomes" id="UP000823616"/>
    </source>
</evidence>
<dbReference type="Proteomes" id="UP000823616">
    <property type="component" value="Unassembled WGS sequence"/>
</dbReference>
<keyword evidence="7 11" id="KW-0315">Glutamine amidotransferase</keyword>
<keyword evidence="4 11" id="KW-0436">Ligase</keyword>
<dbReference type="SMART" id="SM01097">
    <property type="entry name" value="CPSase_sm_chain"/>
    <property type="match status" value="1"/>
</dbReference>
<keyword evidence="11" id="KW-0055">Arginine biosynthesis</keyword>
<feature type="binding site" evidence="11">
    <location>
        <position position="47"/>
    </location>
    <ligand>
        <name>L-glutamine</name>
        <dbReference type="ChEBI" id="CHEBI:58359"/>
    </ligand>
</feature>
<feature type="region of interest" description="CPSase" evidence="11">
    <location>
        <begin position="1"/>
        <end position="226"/>
    </location>
</feature>
<feature type="binding site" evidence="11">
    <location>
        <position position="347"/>
    </location>
    <ligand>
        <name>L-glutamine</name>
        <dbReference type="ChEBI" id="CHEBI:58359"/>
    </ligand>
</feature>
<feature type="binding site" evidence="11">
    <location>
        <position position="304"/>
    </location>
    <ligand>
        <name>L-glutamine</name>
        <dbReference type="ChEBI" id="CHEBI:58359"/>
    </ligand>
</feature>
<dbReference type="NCBIfam" id="NF009475">
    <property type="entry name" value="PRK12838.1"/>
    <property type="match status" value="1"/>
</dbReference>
<keyword evidence="11" id="KW-0028">Amino-acid biosynthesis</keyword>
<feature type="domain" description="Carbamoyl-phosphate synthase small subunit N-terminal" evidence="12">
    <location>
        <begin position="3"/>
        <end position="133"/>
    </location>
</feature>
<comment type="function">
    <text evidence="11">Small subunit of the glutamine-dependent carbamoyl phosphate synthetase (CPSase). CPSase catalyzes the formation of carbamoyl phosphate from the ammonia moiety of glutamine, carbonate, and phosphate donated by ATP, constituting the first step of 2 biosynthetic pathways, one leading to arginine and/or urea and the other to pyrimidine nucleotides. The small subunit (glutamine amidotransferase) binds and cleaves glutamine to supply the large subunit with the substrate ammonia.</text>
</comment>
<feature type="binding site" evidence="11">
    <location>
        <position position="348"/>
    </location>
    <ligand>
        <name>L-glutamine</name>
        <dbReference type="ChEBI" id="CHEBI:58359"/>
    </ligand>
</feature>
<dbReference type="SUPFAM" id="SSF52021">
    <property type="entry name" value="Carbamoyl phosphate synthetase, small subunit N-terminal domain"/>
    <property type="match status" value="1"/>
</dbReference>
<dbReference type="GO" id="GO:0006541">
    <property type="term" value="P:glutamine metabolic process"/>
    <property type="evidence" value="ECO:0007669"/>
    <property type="project" value="InterPro"/>
</dbReference>
<keyword evidence="5 11" id="KW-0547">Nucleotide-binding</keyword>
<dbReference type="EC" id="6.3.5.5" evidence="11"/>
<dbReference type="InterPro" id="IPR017926">
    <property type="entry name" value="GATASE"/>
</dbReference>
<dbReference type="GO" id="GO:0006526">
    <property type="term" value="P:L-arginine biosynthetic process"/>
    <property type="evidence" value="ECO:0007669"/>
    <property type="project" value="UniProtKB-UniRule"/>
</dbReference>
<dbReference type="PRINTS" id="PR00099">
    <property type="entry name" value="CPSGATASE"/>
</dbReference>
<keyword evidence="6 11" id="KW-0067">ATP-binding</keyword>
<accession>A0A9D9HH11</accession>
<dbReference type="Pfam" id="PF00117">
    <property type="entry name" value="GATase"/>
    <property type="match status" value="1"/>
</dbReference>
<evidence type="ECO:0000256" key="4">
    <source>
        <dbReference type="ARBA" id="ARBA00022598"/>
    </source>
</evidence>
<dbReference type="NCBIfam" id="TIGR01368">
    <property type="entry name" value="CPSaseIIsmall"/>
    <property type="match status" value="1"/>
</dbReference>
<feature type="active site" description="Nucleophile" evidence="11">
    <location>
        <position position="303"/>
    </location>
</feature>
<evidence type="ECO:0000256" key="6">
    <source>
        <dbReference type="ARBA" id="ARBA00022840"/>
    </source>
</evidence>
<evidence type="ECO:0000256" key="10">
    <source>
        <dbReference type="ARBA" id="ARBA00049285"/>
    </source>
</evidence>
<feature type="active site" evidence="11">
    <location>
        <position position="389"/>
    </location>
</feature>
<evidence type="ECO:0000256" key="3">
    <source>
        <dbReference type="ARBA" id="ARBA00007800"/>
    </source>
</evidence>
<evidence type="ECO:0000256" key="8">
    <source>
        <dbReference type="ARBA" id="ARBA00022975"/>
    </source>
</evidence>
<reference evidence="13" key="2">
    <citation type="journal article" date="2021" name="PeerJ">
        <title>Extensive microbial diversity within the chicken gut microbiome revealed by metagenomics and culture.</title>
        <authorList>
            <person name="Gilroy R."/>
            <person name="Ravi A."/>
            <person name="Getino M."/>
            <person name="Pursley I."/>
            <person name="Horton D.L."/>
            <person name="Alikhan N.F."/>
            <person name="Baker D."/>
            <person name="Gharbi K."/>
            <person name="Hall N."/>
            <person name="Watson M."/>
            <person name="Adriaenssens E.M."/>
            <person name="Foster-Nyarko E."/>
            <person name="Jarju S."/>
            <person name="Secka A."/>
            <person name="Antonio M."/>
            <person name="Oren A."/>
            <person name="Chaudhuri R.R."/>
            <person name="La Ragione R."/>
            <person name="Hildebrand F."/>
            <person name="Pallen M.J."/>
        </authorList>
    </citation>
    <scope>NUCLEOTIDE SEQUENCE</scope>
    <source>
        <strain evidence="13">B3-4054</strain>
    </source>
</reference>
<comment type="subunit">
    <text evidence="11">Composed of two chains; the small (or glutamine) chain promotes the hydrolysis of glutamine to ammonia, which is used by the large (or ammonia) chain to synthesize carbamoyl phosphate. Tetramer of heterodimers (alpha,beta)4.</text>
</comment>
<dbReference type="FunFam" id="3.50.30.20:FF:000001">
    <property type="entry name" value="Carbamoyl-phosphate synthase small chain"/>
    <property type="match status" value="1"/>
</dbReference>
<comment type="similarity">
    <text evidence="3 11">Belongs to the CarA family.</text>
</comment>
<dbReference type="CDD" id="cd01744">
    <property type="entry name" value="GATase1_CPSase"/>
    <property type="match status" value="1"/>
</dbReference>
<evidence type="ECO:0000259" key="12">
    <source>
        <dbReference type="SMART" id="SM01097"/>
    </source>
</evidence>
<protein>
    <recommendedName>
        <fullName evidence="11">Carbamoyl phosphate synthase small chain</fullName>
        <ecNumber evidence="11">6.3.5.5</ecNumber>
    </recommendedName>
    <alternativeName>
        <fullName evidence="11">Carbamoyl phosphate synthetase glutamine chain</fullName>
    </alternativeName>
</protein>
<dbReference type="Gene3D" id="3.40.50.880">
    <property type="match status" value="1"/>
</dbReference>
<evidence type="ECO:0000256" key="7">
    <source>
        <dbReference type="ARBA" id="ARBA00022962"/>
    </source>
</evidence>
<dbReference type="GO" id="GO:0005524">
    <property type="term" value="F:ATP binding"/>
    <property type="evidence" value="ECO:0007669"/>
    <property type="project" value="UniProtKB-UniRule"/>
</dbReference>
<dbReference type="GO" id="GO:0006207">
    <property type="term" value="P:'de novo' pyrimidine nucleobase biosynthetic process"/>
    <property type="evidence" value="ECO:0007669"/>
    <property type="project" value="InterPro"/>
</dbReference>
<organism evidence="13 14">
    <name type="scientific">Candidatus Avitreponema avistercoris</name>
    <dbReference type="NCBI Taxonomy" id="2840705"/>
    <lineage>
        <taxon>Bacteria</taxon>
        <taxon>Pseudomonadati</taxon>
        <taxon>Spirochaetota</taxon>
        <taxon>Spirochaetia</taxon>
        <taxon>Spirochaetales</taxon>
        <taxon>Candidatus Avitreponema</taxon>
    </lineage>
</organism>
<sequence length="419" mass="44474">MKRKAYIVLANGKVFAGNSFGASGCTTGEAVFTTGMTGYLETLTDPSYFGQIVMQTFPLIGNYGIIPDDFESAQPHVKGYIVHEWCENPSNFRSQGSLHSFLQTHGIVGLYGVDTRTLTKIIRESGVMNARILAPDGTDPSALAEAGAAERAMHGEHTAAFETMLAGIRAFTITNAVASVTGAADAIEKPAARVFAESAAYRAVPVNERGLKCNDAGKAAAAGRGKRIVLWDFGAKANIRRELLKRGAEVIPVHAGTTCRDILAQKPDGVLLSNGPGDPAENTGIIRELRALTESGVPVFGICLGHQLLALARGAETEKLKYGHRGANQPVKELATGRVYISSQNHGYAVVSGSLPAHASLSFVNTNDGTCEGVEYTDFPGFSVQFHPEASAGPLDTAFLFDRFIHLINRTGGTYAAES</sequence>
<evidence type="ECO:0000256" key="11">
    <source>
        <dbReference type="HAMAP-Rule" id="MF_01209"/>
    </source>
</evidence>
<evidence type="ECO:0000313" key="13">
    <source>
        <dbReference type="EMBL" id="MBO8450063.1"/>
    </source>
</evidence>
<evidence type="ECO:0000256" key="9">
    <source>
        <dbReference type="ARBA" id="ARBA00048816"/>
    </source>
</evidence>
<dbReference type="InterPro" id="IPR035686">
    <property type="entry name" value="CPSase_GATase1"/>
</dbReference>
<keyword evidence="8 11" id="KW-0665">Pyrimidine biosynthesis</keyword>
<dbReference type="EMBL" id="JADIMS010000048">
    <property type="protein sequence ID" value="MBO8450063.1"/>
    <property type="molecule type" value="Genomic_DNA"/>
</dbReference>
<feature type="active site" evidence="11">
    <location>
        <position position="387"/>
    </location>
</feature>
<dbReference type="PRINTS" id="PR00097">
    <property type="entry name" value="ANTSNTHASEII"/>
</dbReference>
<dbReference type="GO" id="GO:0004088">
    <property type="term" value="F:carbamoyl-phosphate synthase (glutamine-hydrolyzing) activity"/>
    <property type="evidence" value="ECO:0007669"/>
    <property type="project" value="UniProtKB-UniRule"/>
</dbReference>
<evidence type="ECO:0000256" key="1">
    <source>
        <dbReference type="ARBA" id="ARBA00004812"/>
    </source>
</evidence>
<dbReference type="SUPFAM" id="SSF52317">
    <property type="entry name" value="Class I glutamine amidotransferase-like"/>
    <property type="match status" value="1"/>
</dbReference>
<dbReference type="InterPro" id="IPR006274">
    <property type="entry name" value="CarbamoylP_synth_ssu"/>
</dbReference>
<dbReference type="InterPro" id="IPR036480">
    <property type="entry name" value="CarbP_synth_ssu_N_sf"/>
</dbReference>
<dbReference type="Gene3D" id="3.50.30.20">
    <property type="entry name" value="Carbamoyl-phosphate synthase small subunit, N-terminal domain"/>
    <property type="match status" value="1"/>
</dbReference>
<feature type="binding site" evidence="11">
    <location>
        <position position="345"/>
    </location>
    <ligand>
        <name>L-glutamine</name>
        <dbReference type="ChEBI" id="CHEBI:58359"/>
    </ligand>
</feature>
<dbReference type="InterPro" id="IPR050472">
    <property type="entry name" value="Anth_synth/Amidotransfase"/>
</dbReference>
<comment type="pathway">
    <text evidence="2 11">Amino-acid biosynthesis; L-arginine biosynthesis; carbamoyl phosphate from bicarbonate: step 1/1.</text>
</comment>
<feature type="binding site" evidence="11">
    <location>
        <position position="307"/>
    </location>
    <ligand>
        <name>L-glutamine</name>
        <dbReference type="ChEBI" id="CHEBI:58359"/>
    </ligand>
</feature>
<comment type="catalytic activity">
    <reaction evidence="9 11">
        <text>hydrogencarbonate + L-glutamine + 2 ATP + H2O = carbamoyl phosphate + L-glutamate + 2 ADP + phosphate + 2 H(+)</text>
        <dbReference type="Rhea" id="RHEA:18633"/>
        <dbReference type="ChEBI" id="CHEBI:15377"/>
        <dbReference type="ChEBI" id="CHEBI:15378"/>
        <dbReference type="ChEBI" id="CHEBI:17544"/>
        <dbReference type="ChEBI" id="CHEBI:29985"/>
        <dbReference type="ChEBI" id="CHEBI:30616"/>
        <dbReference type="ChEBI" id="CHEBI:43474"/>
        <dbReference type="ChEBI" id="CHEBI:58228"/>
        <dbReference type="ChEBI" id="CHEBI:58359"/>
        <dbReference type="ChEBI" id="CHEBI:456216"/>
        <dbReference type="EC" id="6.3.5.5"/>
    </reaction>
</comment>
<dbReference type="PROSITE" id="PS51273">
    <property type="entry name" value="GATASE_TYPE_1"/>
    <property type="match status" value="1"/>
</dbReference>
<dbReference type="PANTHER" id="PTHR43418">
    <property type="entry name" value="MULTIFUNCTIONAL TRYPTOPHAN BIOSYNTHESIS PROTEIN-RELATED"/>
    <property type="match status" value="1"/>
</dbReference>
<evidence type="ECO:0000256" key="2">
    <source>
        <dbReference type="ARBA" id="ARBA00005077"/>
    </source>
</evidence>
<dbReference type="HAMAP" id="MF_01209">
    <property type="entry name" value="CPSase_S_chain"/>
    <property type="match status" value="1"/>
</dbReference>
<comment type="catalytic activity">
    <reaction evidence="10 11">
        <text>L-glutamine + H2O = L-glutamate + NH4(+)</text>
        <dbReference type="Rhea" id="RHEA:15889"/>
        <dbReference type="ChEBI" id="CHEBI:15377"/>
        <dbReference type="ChEBI" id="CHEBI:28938"/>
        <dbReference type="ChEBI" id="CHEBI:29985"/>
        <dbReference type="ChEBI" id="CHEBI:58359"/>
    </reaction>
</comment>
<dbReference type="PANTHER" id="PTHR43418:SF7">
    <property type="entry name" value="CARBAMOYL-PHOSPHATE SYNTHASE SMALL CHAIN"/>
    <property type="match status" value="1"/>
</dbReference>